<dbReference type="EC" id="1.13.11.45" evidence="3"/>
<sequence length="470" mass="51807">MAQLSLSLLSFLLFFSMQAASLALLDPLLKSVSNTVDAVGDGLKKVTVTVSDTVSPSYSLHDSNETLRSAGIFIKKTNFLYGPAVGGGPYFPTGPLGLAKVTADQALINLELGSQLALVSLDLVDSTLSASQYNGLKKLDDYVLLYKDQLRRSLPDGPELGALTNFTQDLFFSMERLANSPYMIKRLLPASDTLQFTVNDAIVKDVTNSTLQQLFDSGRLFYADYRAHNDLIRAARYSAACDAYFYIDSKSGANLIYTPLDSANDWLLAKIMYNVNDFFFAQTSHLASTHEVVQIAYMAAIRTMSDNHPILALLNRLMYQAFAIQPLALNRGLINSTLGPELSSFPFFEDGSVIFASLRTFMSTFVSSYYLNDAAVKADAELQAWVQEARGPAAARDFPTITSTDDLVDVLTHIFSSGGLFARPLLEGTNRTLVHMFDDQSMLSRMNDQTRTAAAKFMKDMQTFSTKYLL</sequence>
<dbReference type="InterPro" id="IPR000907">
    <property type="entry name" value="LipOase"/>
</dbReference>
<feature type="domain" description="Lipoxygenase" evidence="10">
    <location>
        <begin position="290"/>
        <end position="414"/>
    </location>
</feature>
<keyword evidence="6" id="KW-0223">Dioxygenase</keyword>
<evidence type="ECO:0000256" key="4">
    <source>
        <dbReference type="ARBA" id="ARBA00021175"/>
    </source>
</evidence>
<dbReference type="GO" id="GO:0050584">
    <property type="term" value="F:linoleate 11-lipoxygenase activity"/>
    <property type="evidence" value="ECO:0007669"/>
    <property type="project" value="UniProtKB-EC"/>
</dbReference>
<dbReference type="GO" id="GO:0046872">
    <property type="term" value="F:metal ion binding"/>
    <property type="evidence" value="ECO:0007669"/>
    <property type="project" value="UniProtKB-KW"/>
</dbReference>
<evidence type="ECO:0000256" key="2">
    <source>
        <dbReference type="ARBA" id="ARBA00001936"/>
    </source>
</evidence>
<keyword evidence="8" id="KW-0464">Manganese</keyword>
<name>A0A9P5HBF1_9HYPO</name>
<dbReference type="Gene3D" id="1.20.245.10">
    <property type="entry name" value="Lipoxygenase-1, Domain 5"/>
    <property type="match status" value="2"/>
</dbReference>
<protein>
    <recommendedName>
        <fullName evidence="4">Manganese lipoxygenase</fullName>
        <ecNumber evidence="3">1.13.11.45</ecNumber>
    </recommendedName>
</protein>
<accession>A0A9P5HBF1</accession>
<evidence type="ECO:0000256" key="3">
    <source>
        <dbReference type="ARBA" id="ARBA00013178"/>
    </source>
</evidence>
<keyword evidence="7" id="KW-0560">Oxidoreductase</keyword>
<gene>
    <name evidence="11" type="ORF">G7Z17_g3147</name>
</gene>
<dbReference type="GO" id="GO:0034440">
    <property type="term" value="P:lipid oxidation"/>
    <property type="evidence" value="ECO:0007669"/>
    <property type="project" value="InterPro"/>
</dbReference>
<dbReference type="GO" id="GO:0043651">
    <property type="term" value="P:linoleic acid metabolic process"/>
    <property type="evidence" value="ECO:0007669"/>
    <property type="project" value="UniProtKB-ARBA"/>
</dbReference>
<dbReference type="SUPFAM" id="SSF48484">
    <property type="entry name" value="Lipoxigenase"/>
    <property type="match status" value="1"/>
</dbReference>
<feature type="signal peptide" evidence="9">
    <location>
        <begin position="1"/>
        <end position="23"/>
    </location>
</feature>
<dbReference type="InterPro" id="IPR013819">
    <property type="entry name" value="LipOase_C"/>
</dbReference>
<reference evidence="11" key="1">
    <citation type="submission" date="2020-03" db="EMBL/GenBank/DDBJ databases">
        <title>Draft Genome Sequence of Cylindrodendrum hubeiense.</title>
        <authorList>
            <person name="Buettner E."/>
            <person name="Kellner H."/>
        </authorList>
    </citation>
    <scope>NUCLEOTIDE SEQUENCE</scope>
    <source>
        <strain evidence="11">IHI 201604</strain>
    </source>
</reference>
<keyword evidence="5" id="KW-0479">Metal-binding</keyword>
<evidence type="ECO:0000256" key="7">
    <source>
        <dbReference type="ARBA" id="ARBA00023002"/>
    </source>
</evidence>
<evidence type="ECO:0000256" key="8">
    <source>
        <dbReference type="ARBA" id="ARBA00023211"/>
    </source>
</evidence>
<organism evidence="11 12">
    <name type="scientific">Cylindrodendrum hubeiense</name>
    <dbReference type="NCBI Taxonomy" id="595255"/>
    <lineage>
        <taxon>Eukaryota</taxon>
        <taxon>Fungi</taxon>
        <taxon>Dikarya</taxon>
        <taxon>Ascomycota</taxon>
        <taxon>Pezizomycotina</taxon>
        <taxon>Sordariomycetes</taxon>
        <taxon>Hypocreomycetidae</taxon>
        <taxon>Hypocreales</taxon>
        <taxon>Nectriaceae</taxon>
        <taxon>Cylindrodendrum</taxon>
    </lineage>
</organism>
<evidence type="ECO:0000256" key="5">
    <source>
        <dbReference type="ARBA" id="ARBA00022723"/>
    </source>
</evidence>
<feature type="chain" id="PRO_5040181057" description="Manganese lipoxygenase" evidence="9">
    <location>
        <begin position="24"/>
        <end position="470"/>
    </location>
</feature>
<dbReference type="InterPro" id="IPR036226">
    <property type="entry name" value="LipOase_C_sf"/>
</dbReference>
<comment type="caution">
    <text evidence="11">The sequence shown here is derived from an EMBL/GenBank/DDBJ whole genome shotgun (WGS) entry which is preliminary data.</text>
</comment>
<proteinExistence type="predicted"/>
<dbReference type="PANTHER" id="PTHR11771">
    <property type="entry name" value="LIPOXYGENASE"/>
    <property type="match status" value="1"/>
</dbReference>
<dbReference type="Pfam" id="PF00305">
    <property type="entry name" value="Lipoxygenase"/>
    <property type="match status" value="2"/>
</dbReference>
<comment type="catalytic activity">
    <reaction evidence="1">
        <text>(9Z,12Z)-octadecadienoate + O2 = (11S)-hydroperoxy-(9Z,12Z)-octadecadienoate</text>
        <dbReference type="Rhea" id="RHEA:18993"/>
        <dbReference type="ChEBI" id="CHEBI:15379"/>
        <dbReference type="ChEBI" id="CHEBI:30245"/>
        <dbReference type="ChEBI" id="CHEBI:57467"/>
        <dbReference type="EC" id="1.13.11.45"/>
    </reaction>
</comment>
<comment type="cofactor">
    <cofactor evidence="2">
        <name>Mn(2+)</name>
        <dbReference type="ChEBI" id="CHEBI:29035"/>
    </cofactor>
</comment>
<evidence type="ECO:0000256" key="6">
    <source>
        <dbReference type="ARBA" id="ARBA00022964"/>
    </source>
</evidence>
<dbReference type="PROSITE" id="PS51393">
    <property type="entry name" value="LIPOXYGENASE_3"/>
    <property type="match status" value="1"/>
</dbReference>
<evidence type="ECO:0000313" key="12">
    <source>
        <dbReference type="Proteomes" id="UP000722485"/>
    </source>
</evidence>
<dbReference type="Gene3D" id="3.10.450.60">
    <property type="match status" value="1"/>
</dbReference>
<evidence type="ECO:0000256" key="1">
    <source>
        <dbReference type="ARBA" id="ARBA00000366"/>
    </source>
</evidence>
<evidence type="ECO:0000259" key="10">
    <source>
        <dbReference type="PROSITE" id="PS51393"/>
    </source>
</evidence>
<evidence type="ECO:0000256" key="9">
    <source>
        <dbReference type="SAM" id="SignalP"/>
    </source>
</evidence>
<dbReference type="Proteomes" id="UP000722485">
    <property type="component" value="Unassembled WGS sequence"/>
</dbReference>
<keyword evidence="12" id="KW-1185">Reference proteome</keyword>
<evidence type="ECO:0000313" key="11">
    <source>
        <dbReference type="EMBL" id="KAF7554099.1"/>
    </source>
</evidence>
<dbReference type="OrthoDB" id="407298at2759"/>
<dbReference type="AlphaFoldDB" id="A0A9P5HBF1"/>
<dbReference type="EMBL" id="JAANBB010000037">
    <property type="protein sequence ID" value="KAF7554099.1"/>
    <property type="molecule type" value="Genomic_DNA"/>
</dbReference>
<keyword evidence="9" id="KW-0732">Signal</keyword>